<reference evidence="2" key="1">
    <citation type="submission" date="2022-06" db="EMBL/GenBank/DDBJ databases">
        <title>Complete genome sequences of two strains of the flax pathogen Septoria linicola.</title>
        <authorList>
            <person name="Lapalu N."/>
            <person name="Simon A."/>
            <person name="Demenou B."/>
            <person name="Paumier D."/>
            <person name="Guillot M.-P."/>
            <person name="Gout L."/>
            <person name="Valade R."/>
        </authorList>
    </citation>
    <scope>NUCLEOTIDE SEQUENCE</scope>
    <source>
        <strain evidence="2">SE15195</strain>
    </source>
</reference>
<gene>
    <name evidence="2" type="ORF">Slin15195_G130170</name>
</gene>
<feature type="compositionally biased region" description="Basic and acidic residues" evidence="1">
    <location>
        <begin position="205"/>
        <end position="221"/>
    </location>
</feature>
<sequence length="240" mass="25722">MASSSDPLSDLMETLKADTERFSLADDTYGPETPKAGVRFESTVGQSPSTTEQFDSPVLVTKASTLGRAGPSSPSAPFPRAPREHALVDAATKPSPQPARSASSKLEQAPSGMSSLSAVRAPSSSARPERPLPQSLAMARGSAFTPTPSRPPQDSASKQRELSFIISRQPGPEVEVVTVPKFEGYYFVDESDQAKAASTSAKDIYLQRRENRKQGREDNTKGIKIVYFSDGVAEKQKGSE</sequence>
<protein>
    <submittedName>
        <fullName evidence="2">Uncharacterized protein</fullName>
    </submittedName>
</protein>
<feature type="region of interest" description="Disordered" evidence="1">
    <location>
        <begin position="19"/>
        <end position="161"/>
    </location>
</feature>
<name>A0A9Q9B982_9PEZI</name>
<dbReference type="Proteomes" id="UP001056384">
    <property type="component" value="Chromosome 15"/>
</dbReference>
<feature type="compositionally biased region" description="Low complexity" evidence="1">
    <location>
        <begin position="114"/>
        <end position="126"/>
    </location>
</feature>
<evidence type="ECO:0000313" key="2">
    <source>
        <dbReference type="EMBL" id="USW59698.1"/>
    </source>
</evidence>
<dbReference type="EMBL" id="CP099432">
    <property type="protein sequence ID" value="USW59698.1"/>
    <property type="molecule type" value="Genomic_DNA"/>
</dbReference>
<feature type="region of interest" description="Disordered" evidence="1">
    <location>
        <begin position="193"/>
        <end position="221"/>
    </location>
</feature>
<organism evidence="2 3">
    <name type="scientific">Septoria linicola</name>
    <dbReference type="NCBI Taxonomy" id="215465"/>
    <lineage>
        <taxon>Eukaryota</taxon>
        <taxon>Fungi</taxon>
        <taxon>Dikarya</taxon>
        <taxon>Ascomycota</taxon>
        <taxon>Pezizomycotina</taxon>
        <taxon>Dothideomycetes</taxon>
        <taxon>Dothideomycetidae</taxon>
        <taxon>Mycosphaerellales</taxon>
        <taxon>Mycosphaerellaceae</taxon>
        <taxon>Septoria</taxon>
    </lineage>
</organism>
<dbReference type="AlphaFoldDB" id="A0A9Q9B982"/>
<feature type="compositionally biased region" description="Polar residues" evidence="1">
    <location>
        <begin position="144"/>
        <end position="156"/>
    </location>
</feature>
<evidence type="ECO:0000256" key="1">
    <source>
        <dbReference type="SAM" id="MobiDB-lite"/>
    </source>
</evidence>
<accession>A0A9Q9B982</accession>
<keyword evidence="3" id="KW-1185">Reference proteome</keyword>
<evidence type="ECO:0000313" key="3">
    <source>
        <dbReference type="Proteomes" id="UP001056384"/>
    </source>
</evidence>
<feature type="compositionally biased region" description="Polar residues" evidence="1">
    <location>
        <begin position="43"/>
        <end position="54"/>
    </location>
</feature>
<proteinExistence type="predicted"/>